<protein>
    <submittedName>
        <fullName evidence="1">Uncharacterized protein</fullName>
    </submittedName>
</protein>
<gene>
    <name evidence="1" type="ORF">RRG08_016496</name>
</gene>
<accession>A0AAE0Y9Z4</accession>
<proteinExistence type="predicted"/>
<keyword evidence="2" id="KW-1185">Reference proteome</keyword>
<comment type="caution">
    <text evidence="1">The sequence shown here is derived from an EMBL/GenBank/DDBJ whole genome shotgun (WGS) entry which is preliminary data.</text>
</comment>
<reference evidence="1" key="1">
    <citation type="journal article" date="2023" name="G3 (Bethesda)">
        <title>A reference genome for the long-term kleptoplast-retaining sea slug Elysia crispata morphotype clarki.</title>
        <authorList>
            <person name="Eastman K.E."/>
            <person name="Pendleton A.L."/>
            <person name="Shaikh M.A."/>
            <person name="Suttiyut T."/>
            <person name="Ogas R."/>
            <person name="Tomko P."/>
            <person name="Gavelis G."/>
            <person name="Widhalm J.R."/>
            <person name="Wisecaver J.H."/>
        </authorList>
    </citation>
    <scope>NUCLEOTIDE SEQUENCE</scope>
    <source>
        <strain evidence="1">ECLA1</strain>
    </source>
</reference>
<dbReference type="AlphaFoldDB" id="A0AAE0Y9Z4"/>
<dbReference type="EMBL" id="JAWDGP010006665">
    <property type="protein sequence ID" value="KAK3737192.1"/>
    <property type="molecule type" value="Genomic_DNA"/>
</dbReference>
<evidence type="ECO:0000313" key="2">
    <source>
        <dbReference type="Proteomes" id="UP001283361"/>
    </source>
</evidence>
<evidence type="ECO:0000313" key="1">
    <source>
        <dbReference type="EMBL" id="KAK3737192.1"/>
    </source>
</evidence>
<organism evidence="1 2">
    <name type="scientific">Elysia crispata</name>
    <name type="common">lettuce slug</name>
    <dbReference type="NCBI Taxonomy" id="231223"/>
    <lineage>
        <taxon>Eukaryota</taxon>
        <taxon>Metazoa</taxon>
        <taxon>Spiralia</taxon>
        <taxon>Lophotrochozoa</taxon>
        <taxon>Mollusca</taxon>
        <taxon>Gastropoda</taxon>
        <taxon>Heterobranchia</taxon>
        <taxon>Euthyneura</taxon>
        <taxon>Panpulmonata</taxon>
        <taxon>Sacoglossa</taxon>
        <taxon>Placobranchoidea</taxon>
        <taxon>Plakobranchidae</taxon>
        <taxon>Elysia</taxon>
    </lineage>
</organism>
<dbReference type="Proteomes" id="UP001283361">
    <property type="component" value="Unassembled WGS sequence"/>
</dbReference>
<name>A0AAE0Y9Z4_9GAST</name>
<sequence length="104" mass="11558">MSVSWENRICAVYVTCTSNPSTKQLLLPPSCSGFPADLSDNRINQSIAVYYTEEGLVPVLSLVTFALLLPENGAGQRSSYRHLTTTIHRQTKHLTFRLTRGMAD</sequence>